<dbReference type="Proteomes" id="UP001372338">
    <property type="component" value="Unassembled WGS sequence"/>
</dbReference>
<proteinExistence type="predicted"/>
<name>A0AAN9F871_CROPI</name>
<comment type="caution">
    <text evidence="1">The sequence shown here is derived from an EMBL/GenBank/DDBJ whole genome shotgun (WGS) entry which is preliminary data.</text>
</comment>
<dbReference type="EMBL" id="JAYWIO010000004">
    <property type="protein sequence ID" value="KAK7270574.1"/>
    <property type="molecule type" value="Genomic_DNA"/>
</dbReference>
<reference evidence="1 2" key="1">
    <citation type="submission" date="2024-01" db="EMBL/GenBank/DDBJ databases">
        <title>The genomes of 5 underutilized Papilionoideae crops provide insights into root nodulation and disease resistanc.</title>
        <authorList>
            <person name="Yuan L."/>
        </authorList>
    </citation>
    <scope>NUCLEOTIDE SEQUENCE [LARGE SCALE GENOMIC DNA]</scope>
    <source>
        <strain evidence="1">ZHUSHIDOU_FW_LH</strain>
        <tissue evidence="1">Leaf</tissue>
    </source>
</reference>
<evidence type="ECO:0008006" key="3">
    <source>
        <dbReference type="Google" id="ProtNLM"/>
    </source>
</evidence>
<dbReference type="PANTHER" id="PTHR33879">
    <property type="entry name" value="17.6 KDA CLASS II HEAT SHOCK PROTEIN-RELATED"/>
    <property type="match status" value="1"/>
</dbReference>
<protein>
    <recommendedName>
        <fullName evidence="3">SHSP domain-containing protein</fullName>
    </recommendedName>
</protein>
<accession>A0AAN9F871</accession>
<evidence type="ECO:0000313" key="1">
    <source>
        <dbReference type="EMBL" id="KAK7270574.1"/>
    </source>
</evidence>
<dbReference type="PANTHER" id="PTHR33879:SF3">
    <property type="entry name" value="17.6 KDA CLASS II HEAT SHOCK PROTEIN-RELATED"/>
    <property type="match status" value="1"/>
</dbReference>
<organism evidence="1 2">
    <name type="scientific">Crotalaria pallida</name>
    <name type="common">Smooth rattlebox</name>
    <name type="synonym">Crotalaria striata</name>
    <dbReference type="NCBI Taxonomy" id="3830"/>
    <lineage>
        <taxon>Eukaryota</taxon>
        <taxon>Viridiplantae</taxon>
        <taxon>Streptophyta</taxon>
        <taxon>Embryophyta</taxon>
        <taxon>Tracheophyta</taxon>
        <taxon>Spermatophyta</taxon>
        <taxon>Magnoliopsida</taxon>
        <taxon>eudicotyledons</taxon>
        <taxon>Gunneridae</taxon>
        <taxon>Pentapetalae</taxon>
        <taxon>rosids</taxon>
        <taxon>fabids</taxon>
        <taxon>Fabales</taxon>
        <taxon>Fabaceae</taxon>
        <taxon>Papilionoideae</taxon>
        <taxon>50 kb inversion clade</taxon>
        <taxon>genistoids sensu lato</taxon>
        <taxon>core genistoids</taxon>
        <taxon>Crotalarieae</taxon>
        <taxon>Crotalaria</taxon>
    </lineage>
</organism>
<dbReference type="CDD" id="cd06464">
    <property type="entry name" value="ACD_sHsps-like"/>
    <property type="match status" value="1"/>
</dbReference>
<dbReference type="AlphaFoldDB" id="A0AAN9F871"/>
<sequence>MIPSSSSSLNWNWNWKEATFIAIFFLILSTSAANNNIKMKKVHPVPKKRNNITVQFDSDHLDKKLRRLPHVFSRVLELPFPSDADVTIIEEADCFRFIAETDGMGDVRAHTVEIHPDVIKIVVRVGAAEVELSLDHLEIDTWRFRLPDSTLPDLATASFVNGDLVVTVPKRYVDDDGDGDDGDFDRFVIVQ</sequence>
<evidence type="ECO:0000313" key="2">
    <source>
        <dbReference type="Proteomes" id="UP001372338"/>
    </source>
</evidence>
<keyword evidence="2" id="KW-1185">Reference proteome</keyword>
<gene>
    <name evidence="1" type="ORF">RIF29_23813</name>
</gene>